<dbReference type="Proteomes" id="UP000593737">
    <property type="component" value="Chromosome"/>
</dbReference>
<dbReference type="Gene3D" id="3.30.565.10">
    <property type="entry name" value="Histidine kinase-like ATPase, C-terminal domain"/>
    <property type="match status" value="1"/>
</dbReference>
<sequence>MDQVIKIPNHYSFMDHEVYDFDRALSIYDWNIKSSEVAIDMSQCLTANYQALSLVVLYLWHLRANNCHITVRFRDDKKGASQMWRWMGATGWSQVLNSEQQNFRSTDMKPLIALRNKPDFEVALAKLDAYTKGFNVEYEKTLRYVLSELMYNTLEHGKKFAKLSHQDKRIPSIIEFTWYKLRNELHFVVADIGMGIKKHLEQSFGPFETDEEAIRMALRPQVSGTFAVKDPYLNKDNAGVGLFISSNIIKRLNADMHIVSGHGVVHVSPVDVTGQTLNYFWPGTFVLIKVKLEQEMNLNLHSIMAELREVADEEISRAETAESSNRQLVVVENYFGKHAEDKEAAIAHRNRYLLPAISEGRSILIDFNNVVNAPHSFLSALLATPIKRLGMEAYKRIKIVNASPEIRETIDFILDENTSDN</sequence>
<dbReference type="InterPro" id="IPR025474">
    <property type="entry name" value="DUF4325"/>
</dbReference>
<organism evidence="2 3">
    <name type="scientific">Candidatus Nitrospira kreftii</name>
    <dbReference type="NCBI Taxonomy" id="2652173"/>
    <lineage>
        <taxon>Bacteria</taxon>
        <taxon>Pseudomonadati</taxon>
        <taxon>Nitrospirota</taxon>
        <taxon>Nitrospiria</taxon>
        <taxon>Nitrospirales</taxon>
        <taxon>Nitrospiraceae</taxon>
        <taxon>Nitrospira</taxon>
    </lineage>
</organism>
<dbReference type="InterPro" id="IPR036890">
    <property type="entry name" value="HATPase_C_sf"/>
</dbReference>
<dbReference type="SUPFAM" id="SSF55874">
    <property type="entry name" value="ATPase domain of HSP90 chaperone/DNA topoisomerase II/histidine kinase"/>
    <property type="match status" value="1"/>
</dbReference>
<evidence type="ECO:0000259" key="1">
    <source>
        <dbReference type="Pfam" id="PF14213"/>
    </source>
</evidence>
<dbReference type="EMBL" id="CP047423">
    <property type="protein sequence ID" value="QPD06363.1"/>
    <property type="molecule type" value="Genomic_DNA"/>
</dbReference>
<feature type="domain" description="DUF4325" evidence="1">
    <location>
        <begin position="351"/>
        <end position="406"/>
    </location>
</feature>
<proteinExistence type="predicted"/>
<dbReference type="KEGG" id="nkf:Nkreftii_004137"/>
<gene>
    <name evidence="2" type="ORF">Nkreftii_004137</name>
</gene>
<accession>A0A7S8J229</accession>
<reference evidence="2 3" key="1">
    <citation type="journal article" date="2020" name="ISME J.">
        <title>Enrichment and physiological characterization of a novel comammox Nitrospira indicates ammonium inhibition of complete nitrification.</title>
        <authorList>
            <person name="Sakoula D."/>
            <person name="Koch H."/>
            <person name="Frank J."/>
            <person name="Jetten M.S.M."/>
            <person name="van Kessel M.A.H.J."/>
            <person name="Lucker S."/>
        </authorList>
    </citation>
    <scope>NUCLEOTIDE SEQUENCE [LARGE SCALE GENOMIC DNA]</scope>
    <source>
        <strain evidence="2">Comreactor17</strain>
    </source>
</reference>
<dbReference type="Pfam" id="PF14213">
    <property type="entry name" value="DUF4325"/>
    <property type="match status" value="1"/>
</dbReference>
<protein>
    <recommendedName>
        <fullName evidence="1">DUF4325 domain-containing protein</fullName>
    </recommendedName>
</protein>
<evidence type="ECO:0000313" key="3">
    <source>
        <dbReference type="Proteomes" id="UP000593737"/>
    </source>
</evidence>
<dbReference type="AlphaFoldDB" id="A0A7S8J229"/>
<name>A0A7S8J229_9BACT</name>
<evidence type="ECO:0000313" key="2">
    <source>
        <dbReference type="EMBL" id="QPD06363.1"/>
    </source>
</evidence>